<feature type="transmembrane region" description="Helical" evidence="6">
    <location>
        <begin position="93"/>
        <end position="113"/>
    </location>
</feature>
<dbReference type="InterPro" id="IPR006214">
    <property type="entry name" value="Bax_inhibitor_1-related"/>
</dbReference>
<organism evidence="7 8">
    <name type="scientific">Roseateles aquatilis</name>
    <dbReference type="NCBI Taxonomy" id="431061"/>
    <lineage>
        <taxon>Bacteria</taxon>
        <taxon>Pseudomonadati</taxon>
        <taxon>Pseudomonadota</taxon>
        <taxon>Betaproteobacteria</taxon>
        <taxon>Burkholderiales</taxon>
        <taxon>Sphaerotilaceae</taxon>
        <taxon>Roseateles</taxon>
    </lineage>
</organism>
<evidence type="ECO:0000256" key="2">
    <source>
        <dbReference type="ARBA" id="ARBA00022475"/>
    </source>
</evidence>
<evidence type="ECO:0000256" key="1">
    <source>
        <dbReference type="ARBA" id="ARBA00004651"/>
    </source>
</evidence>
<dbReference type="RefSeq" id="WP_088386134.1">
    <property type="nucleotide sequence ID" value="NZ_NIOF01000007.1"/>
</dbReference>
<reference evidence="7 8" key="1">
    <citation type="journal article" date="2008" name="Int. J. Syst. Evol. Microbiol.">
        <title>Description of Roseateles aquatilis sp. nov. and Roseateles terrae sp. nov., in the class Betaproteobacteria, and emended description of the genus Roseateles.</title>
        <authorList>
            <person name="Gomila M."/>
            <person name="Bowien B."/>
            <person name="Falsen E."/>
            <person name="Moore E.R."/>
            <person name="Lalucat J."/>
        </authorList>
    </citation>
    <scope>NUCLEOTIDE SEQUENCE [LARGE SCALE GENOMIC DNA]</scope>
    <source>
        <strain evidence="7 8">CCUG 48205</strain>
    </source>
</reference>
<dbReference type="PANTHER" id="PTHR23291:SF115">
    <property type="entry name" value="MODULATOR OF FTSH PROTEASE YCCA"/>
    <property type="match status" value="1"/>
</dbReference>
<dbReference type="OrthoDB" id="9813298at2"/>
<gene>
    <name evidence="7" type="ORF">CDN99_17380</name>
</gene>
<keyword evidence="8" id="KW-1185">Reference proteome</keyword>
<dbReference type="GO" id="GO:0005886">
    <property type="term" value="C:plasma membrane"/>
    <property type="evidence" value="ECO:0007669"/>
    <property type="project" value="UniProtKB-SubCell"/>
</dbReference>
<proteinExistence type="inferred from homology"/>
<dbReference type="AlphaFoldDB" id="A0A246J7J8"/>
<feature type="transmembrane region" description="Helical" evidence="6">
    <location>
        <begin position="39"/>
        <end position="58"/>
    </location>
</feature>
<dbReference type="Proteomes" id="UP000197468">
    <property type="component" value="Unassembled WGS sequence"/>
</dbReference>
<evidence type="ECO:0000313" key="7">
    <source>
        <dbReference type="EMBL" id="OWQ88611.1"/>
    </source>
</evidence>
<comment type="caution">
    <text evidence="7">The sequence shown here is derived from an EMBL/GenBank/DDBJ whole genome shotgun (WGS) entry which is preliminary data.</text>
</comment>
<comment type="subcellular location">
    <subcellularLocation>
        <location evidence="1">Cell membrane</location>
        <topology evidence="1">Multi-pass membrane protein</topology>
    </subcellularLocation>
</comment>
<dbReference type="EMBL" id="NIOF01000007">
    <property type="protein sequence ID" value="OWQ88611.1"/>
    <property type="molecule type" value="Genomic_DNA"/>
</dbReference>
<evidence type="ECO:0000256" key="4">
    <source>
        <dbReference type="ARBA" id="ARBA00022989"/>
    </source>
</evidence>
<feature type="transmembrane region" description="Helical" evidence="6">
    <location>
        <begin position="149"/>
        <end position="169"/>
    </location>
</feature>
<keyword evidence="4 6" id="KW-1133">Transmembrane helix</keyword>
<feature type="transmembrane region" description="Helical" evidence="6">
    <location>
        <begin position="175"/>
        <end position="195"/>
    </location>
</feature>
<feature type="transmembrane region" description="Helical" evidence="6">
    <location>
        <begin position="64"/>
        <end position="81"/>
    </location>
</feature>
<evidence type="ECO:0000256" key="6">
    <source>
        <dbReference type="RuleBase" id="RU004379"/>
    </source>
</evidence>
<feature type="transmembrane region" description="Helical" evidence="6">
    <location>
        <begin position="207"/>
        <end position="232"/>
    </location>
</feature>
<evidence type="ECO:0000256" key="3">
    <source>
        <dbReference type="ARBA" id="ARBA00022692"/>
    </source>
</evidence>
<comment type="similarity">
    <text evidence="6">Belongs to the BI1 family.</text>
</comment>
<dbReference type="Pfam" id="PF01027">
    <property type="entry name" value="Bax1-I"/>
    <property type="match status" value="1"/>
</dbReference>
<accession>A0A246J7J8</accession>
<dbReference type="CDD" id="cd10433">
    <property type="entry name" value="YccA_like"/>
    <property type="match status" value="1"/>
</dbReference>
<keyword evidence="5 6" id="KW-0472">Membrane</keyword>
<feature type="transmembrane region" description="Helical" evidence="6">
    <location>
        <begin position="119"/>
        <end position="142"/>
    </location>
</feature>
<keyword evidence="2" id="KW-1003">Cell membrane</keyword>
<sequence>MSDFQRQPASPSAWTPASASDGQAVFSQRADVARVLRNTYALLSMTLLFSGAVAAAAVAFRLPAAGMILTLVGYFGLLFAIHKTQNSAASVPLVFVLTGFMGYTLGPMLSAILNLPGGATTIAMALGTTGATFLVLSAYVLATKKDFSFMGGFLFAGMIIAILASLANLFFQMPLLSMVVSGVVALLSVGMILFHTSMIVNGGERNYVMATVSLFVSLFNLFTSLLSIFGFAGGNSDD</sequence>
<evidence type="ECO:0000256" key="5">
    <source>
        <dbReference type="ARBA" id="ARBA00023136"/>
    </source>
</evidence>
<dbReference type="PANTHER" id="PTHR23291">
    <property type="entry name" value="BAX INHIBITOR-RELATED"/>
    <property type="match status" value="1"/>
</dbReference>
<evidence type="ECO:0000313" key="8">
    <source>
        <dbReference type="Proteomes" id="UP000197468"/>
    </source>
</evidence>
<protein>
    <submittedName>
        <fullName evidence="7">BAX inhibitor protein</fullName>
    </submittedName>
</protein>
<name>A0A246J7J8_9BURK</name>
<keyword evidence="3 6" id="KW-0812">Transmembrane</keyword>